<reference evidence="3" key="2">
    <citation type="submission" date="2015-03" db="UniProtKB">
        <authorList>
            <consortium name="EnsemblPlants"/>
        </authorList>
    </citation>
    <scope>IDENTIFICATION</scope>
</reference>
<dbReference type="Proteomes" id="UP000026960">
    <property type="component" value="Chromosome 10"/>
</dbReference>
<evidence type="ECO:0000313" key="4">
    <source>
        <dbReference type="Proteomes" id="UP000026960"/>
    </source>
</evidence>
<accession>A0A0D3HB91</accession>
<name>A0A0D3HB91_9ORYZ</name>
<feature type="domain" description="PPIase cyclophilin-type" evidence="2">
    <location>
        <begin position="1"/>
        <end position="102"/>
    </location>
</feature>
<dbReference type="SUPFAM" id="SSF50891">
    <property type="entry name" value="Cyclophilin-like"/>
    <property type="match status" value="1"/>
</dbReference>
<dbReference type="eggNOG" id="KOG0865">
    <property type="taxonomic scope" value="Eukaryota"/>
</dbReference>
<evidence type="ECO:0000313" key="3">
    <source>
        <dbReference type="EnsemblPlants" id="OBART10G02610.1"/>
    </source>
</evidence>
<dbReference type="InterPro" id="IPR002130">
    <property type="entry name" value="Cyclophilin-type_PPIase_dom"/>
</dbReference>
<dbReference type="STRING" id="65489.A0A0D3HB91"/>
<dbReference type="FunFam" id="2.40.100.10:FF:000077">
    <property type="entry name" value="Peptidyl-prolyl cis-trans isomerase"/>
    <property type="match status" value="1"/>
</dbReference>
<dbReference type="GO" id="GO:0006457">
    <property type="term" value="P:protein folding"/>
    <property type="evidence" value="ECO:0007669"/>
    <property type="project" value="TreeGrafter"/>
</dbReference>
<proteinExistence type="inferred from homology"/>
<dbReference type="GO" id="GO:0003755">
    <property type="term" value="F:peptidyl-prolyl cis-trans isomerase activity"/>
    <property type="evidence" value="ECO:0007669"/>
    <property type="project" value="InterPro"/>
</dbReference>
<dbReference type="Pfam" id="PF00160">
    <property type="entry name" value="Pro_isomerase"/>
    <property type="match status" value="1"/>
</dbReference>
<comment type="similarity">
    <text evidence="1">Belongs to the cyclophilin-type PPIase family.</text>
</comment>
<protein>
    <recommendedName>
        <fullName evidence="2">PPIase cyclophilin-type domain-containing protein</fullName>
    </recommendedName>
</protein>
<dbReference type="HOGENOM" id="CLU_012062_4_3_1"/>
<organism evidence="3">
    <name type="scientific">Oryza barthii</name>
    <dbReference type="NCBI Taxonomy" id="65489"/>
    <lineage>
        <taxon>Eukaryota</taxon>
        <taxon>Viridiplantae</taxon>
        <taxon>Streptophyta</taxon>
        <taxon>Embryophyta</taxon>
        <taxon>Tracheophyta</taxon>
        <taxon>Spermatophyta</taxon>
        <taxon>Magnoliopsida</taxon>
        <taxon>Liliopsida</taxon>
        <taxon>Poales</taxon>
        <taxon>Poaceae</taxon>
        <taxon>BOP clade</taxon>
        <taxon>Oryzoideae</taxon>
        <taxon>Oryzeae</taxon>
        <taxon>Oryzinae</taxon>
        <taxon>Oryza</taxon>
    </lineage>
</organism>
<dbReference type="EnsemblPlants" id="OBART10G02610.1">
    <property type="protein sequence ID" value="OBART10G02610.1"/>
    <property type="gene ID" value="OBART10G02610"/>
</dbReference>
<sequence>MVFGGERACSVVIEQFANKVPKTTENFRPMCTGGCDMGSMVNAEPNTNGSQFIIVNRPPWLDGRHVVFRHVVDGMDIVRAVEQTGTWRGKMVKPVVIGDCGKL</sequence>
<keyword evidence="4" id="KW-1185">Reference proteome</keyword>
<reference evidence="3" key="1">
    <citation type="journal article" date="2009" name="Rice">
        <title>De Novo Next Generation Sequencing of Plant Genomes.</title>
        <authorList>
            <person name="Rounsley S."/>
            <person name="Marri P.R."/>
            <person name="Yu Y."/>
            <person name="He R."/>
            <person name="Sisneros N."/>
            <person name="Goicoechea J.L."/>
            <person name="Lee S.J."/>
            <person name="Angelova A."/>
            <person name="Kudrna D."/>
            <person name="Luo M."/>
            <person name="Affourtit J."/>
            <person name="Desany B."/>
            <person name="Knight J."/>
            <person name="Niazi F."/>
            <person name="Egholm M."/>
            <person name="Wing R.A."/>
        </authorList>
    </citation>
    <scope>NUCLEOTIDE SEQUENCE [LARGE SCALE GENOMIC DNA]</scope>
    <source>
        <strain evidence="3">cv. IRGC 105608</strain>
    </source>
</reference>
<dbReference type="AlphaFoldDB" id="A0A0D3HB91"/>
<dbReference type="Gramene" id="OBART10G02610.1">
    <property type="protein sequence ID" value="OBART10G02610.1"/>
    <property type="gene ID" value="OBART10G02610"/>
</dbReference>
<evidence type="ECO:0000256" key="1">
    <source>
        <dbReference type="ARBA" id="ARBA00007365"/>
    </source>
</evidence>
<dbReference type="GO" id="GO:0016018">
    <property type="term" value="F:cyclosporin A binding"/>
    <property type="evidence" value="ECO:0007669"/>
    <property type="project" value="TreeGrafter"/>
</dbReference>
<dbReference type="Gene3D" id="2.40.100.10">
    <property type="entry name" value="Cyclophilin-like"/>
    <property type="match status" value="1"/>
</dbReference>
<evidence type="ECO:0000259" key="2">
    <source>
        <dbReference type="PROSITE" id="PS50072"/>
    </source>
</evidence>
<dbReference type="GO" id="GO:0005737">
    <property type="term" value="C:cytoplasm"/>
    <property type="evidence" value="ECO:0007669"/>
    <property type="project" value="TreeGrafter"/>
</dbReference>
<dbReference type="PANTHER" id="PTHR11071">
    <property type="entry name" value="PEPTIDYL-PROLYL CIS-TRANS ISOMERASE"/>
    <property type="match status" value="1"/>
</dbReference>
<dbReference type="InterPro" id="IPR029000">
    <property type="entry name" value="Cyclophilin-like_dom_sf"/>
</dbReference>
<dbReference type="PROSITE" id="PS50072">
    <property type="entry name" value="CSA_PPIASE_2"/>
    <property type="match status" value="1"/>
</dbReference>
<dbReference type="PANTHER" id="PTHR11071:SF528">
    <property type="entry name" value="PEPTIDYL-PROLYL CIS-TRANS ISOMERASE"/>
    <property type="match status" value="1"/>
</dbReference>
<dbReference type="PaxDb" id="65489-OBART10G02610.1"/>